<proteinExistence type="predicted"/>
<dbReference type="EMBL" id="QQRQ01000001">
    <property type="protein sequence ID" value="RFT07668.1"/>
    <property type="molecule type" value="Genomic_DNA"/>
</dbReference>
<dbReference type="AlphaFoldDB" id="A0A3E2B6K9"/>
<evidence type="ECO:0000313" key="1">
    <source>
        <dbReference type="EMBL" id="RFT07668.1"/>
    </source>
</evidence>
<organism evidence="1 2">
    <name type="scientific">Evtepia gabavorous</name>
    <dbReference type="NCBI Taxonomy" id="2211183"/>
    <lineage>
        <taxon>Bacteria</taxon>
        <taxon>Bacillati</taxon>
        <taxon>Bacillota</taxon>
        <taxon>Clostridia</taxon>
        <taxon>Eubacteriales</taxon>
        <taxon>Evtepia</taxon>
    </lineage>
</organism>
<dbReference type="PANTHER" id="PTHR36452:SF1">
    <property type="entry name" value="DUF2461 DOMAIN-CONTAINING PROTEIN"/>
    <property type="match status" value="1"/>
</dbReference>
<dbReference type="InterPro" id="IPR015996">
    <property type="entry name" value="UCP028451"/>
</dbReference>
<reference evidence="1 2" key="1">
    <citation type="submission" date="2018-07" db="EMBL/GenBank/DDBJ databases">
        <title>GABA Modulating Bacteria of the Human Gut Microbiota.</title>
        <authorList>
            <person name="Strandwitz P."/>
            <person name="Kim K.H."/>
            <person name="Terekhova D."/>
            <person name="Liu J.K."/>
            <person name="Sharma A."/>
            <person name="Levering J."/>
            <person name="Mcdonald D."/>
            <person name="Dietrich D."/>
            <person name="Ramadhar T.R."/>
            <person name="Lekbua A."/>
            <person name="Mroue N."/>
            <person name="Liston C."/>
            <person name="Stewart E.J."/>
            <person name="Dubin M.J."/>
            <person name="Zengler K."/>
            <person name="Knight R."/>
            <person name="Gilbert J.A."/>
            <person name="Clardy J."/>
            <person name="Lewis K."/>
        </authorList>
    </citation>
    <scope>NUCLEOTIDE SEQUENCE [LARGE SCALE GENOMIC DNA]</scope>
    <source>
        <strain evidence="1 2">KLE1738</strain>
    </source>
</reference>
<keyword evidence="2" id="KW-1185">Reference proteome</keyword>
<sequence>MFQGFSQQTNDFLWGIRFNNERSWFEAHKQEYLDYVQSPLRQLAQEVYARFSAAHEELPLMVRVSRIYRDARRLYGRGPYKSHLWFSLRMSGENWAEQPVFWFEIYPAGYAYGLGIYEARPALMAKFRKAMDEHPEDMLPLANAFQRQTRFRLGAEEYKRPKGTAQPPLDQWYNRKNLDLTCDREIDDLLYSRALVDELLQAYEALMPYYRYFSRICSQGE</sequence>
<comment type="caution">
    <text evidence="1">The sequence shown here is derived from an EMBL/GenBank/DDBJ whole genome shotgun (WGS) entry which is preliminary data.</text>
</comment>
<name>A0A3E2B6K9_9FIRM</name>
<gene>
    <name evidence="1" type="ORF">DV520_00565</name>
</gene>
<dbReference type="InterPro" id="IPR012808">
    <property type="entry name" value="CHP02453"/>
</dbReference>
<dbReference type="PANTHER" id="PTHR36452">
    <property type="entry name" value="CHROMOSOME 12, WHOLE GENOME SHOTGUN SEQUENCE"/>
    <property type="match status" value="1"/>
</dbReference>
<dbReference type="GeneID" id="97994224"/>
<dbReference type="PIRSF" id="PIRSF028451">
    <property type="entry name" value="UCP028451"/>
    <property type="match status" value="1"/>
</dbReference>
<dbReference type="RefSeq" id="WP_117141442.1">
    <property type="nucleotide sequence ID" value="NZ_CAKXKJ010000003.1"/>
</dbReference>
<accession>A0A3E2B6K9</accession>
<protein>
    <submittedName>
        <fullName evidence="1">DUF2461 domain-containing protein</fullName>
    </submittedName>
</protein>
<evidence type="ECO:0000313" key="2">
    <source>
        <dbReference type="Proteomes" id="UP000260649"/>
    </source>
</evidence>
<dbReference type="Proteomes" id="UP000260649">
    <property type="component" value="Unassembled WGS sequence"/>
</dbReference>
<dbReference type="Pfam" id="PF09365">
    <property type="entry name" value="DUF2461"/>
    <property type="match status" value="1"/>
</dbReference>
<dbReference type="OrthoDB" id="9794241at2"/>